<protein>
    <submittedName>
        <fullName evidence="1">Uncharacterized protein</fullName>
    </submittedName>
</protein>
<keyword evidence="2" id="KW-1185">Reference proteome</keyword>
<dbReference type="AlphaFoldDB" id="A0A4Y2D6G5"/>
<dbReference type="Proteomes" id="UP000499080">
    <property type="component" value="Unassembled WGS sequence"/>
</dbReference>
<dbReference type="EMBL" id="BGPR01241683">
    <property type="protein sequence ID" value="GBM11869.1"/>
    <property type="molecule type" value="Genomic_DNA"/>
</dbReference>
<reference evidence="1 2" key="1">
    <citation type="journal article" date="2019" name="Sci. Rep.">
        <title>Orb-weaving spider Araneus ventricosus genome elucidates the spidroin gene catalogue.</title>
        <authorList>
            <person name="Kono N."/>
            <person name="Nakamura H."/>
            <person name="Ohtoshi R."/>
            <person name="Moran D.A.P."/>
            <person name="Shinohara A."/>
            <person name="Yoshida Y."/>
            <person name="Fujiwara M."/>
            <person name="Mori M."/>
            <person name="Tomita M."/>
            <person name="Arakawa K."/>
        </authorList>
    </citation>
    <scope>NUCLEOTIDE SEQUENCE [LARGE SCALE GENOMIC DNA]</scope>
</reference>
<gene>
    <name evidence="1" type="ORF">AVEN_96442_1</name>
</gene>
<proteinExistence type="predicted"/>
<name>A0A4Y2D6G5_ARAVE</name>
<organism evidence="1 2">
    <name type="scientific">Araneus ventricosus</name>
    <name type="common">Orbweaver spider</name>
    <name type="synonym">Epeira ventricosa</name>
    <dbReference type="NCBI Taxonomy" id="182803"/>
    <lineage>
        <taxon>Eukaryota</taxon>
        <taxon>Metazoa</taxon>
        <taxon>Ecdysozoa</taxon>
        <taxon>Arthropoda</taxon>
        <taxon>Chelicerata</taxon>
        <taxon>Arachnida</taxon>
        <taxon>Araneae</taxon>
        <taxon>Araneomorphae</taxon>
        <taxon>Entelegynae</taxon>
        <taxon>Araneoidea</taxon>
        <taxon>Araneidae</taxon>
        <taxon>Araneus</taxon>
    </lineage>
</organism>
<evidence type="ECO:0000313" key="2">
    <source>
        <dbReference type="Proteomes" id="UP000499080"/>
    </source>
</evidence>
<sequence>MYLQQIPQIYKGRRHGKCAFPSGRPLPTSVAALSLNCTKADVTRTCQSVAESHKSLHVYVTVGRECAKQLVPRVTVILKGLTICRSVYSSVIEHDNLKREPLK</sequence>
<comment type="caution">
    <text evidence="1">The sequence shown here is derived from an EMBL/GenBank/DDBJ whole genome shotgun (WGS) entry which is preliminary data.</text>
</comment>
<evidence type="ECO:0000313" key="1">
    <source>
        <dbReference type="EMBL" id="GBM11869.1"/>
    </source>
</evidence>
<accession>A0A4Y2D6G5</accession>